<sequence length="112" mass="12766">MVSSLALHHLPDAWKLVALEKIFKTLKPGGIFYLYDVVFDWGNGDPDEYFRRIVESEAENRPNLARHIAREFSTTGWIMNGLLTRVGFLIESDIRTGEFLRAYCCRAGSGRA</sequence>
<dbReference type="InterPro" id="IPR029063">
    <property type="entry name" value="SAM-dependent_MTases_sf"/>
</dbReference>
<accession>A0A645HPU5</accession>
<comment type="caution">
    <text evidence="1">The sequence shown here is derived from an EMBL/GenBank/DDBJ whole genome shotgun (WGS) entry which is preliminary data.</text>
</comment>
<dbReference type="Gene3D" id="3.40.50.150">
    <property type="entry name" value="Vaccinia Virus protein VP39"/>
    <property type="match status" value="1"/>
</dbReference>
<name>A0A645HPU5_9ZZZZ</name>
<reference evidence="1" key="1">
    <citation type="submission" date="2019-08" db="EMBL/GenBank/DDBJ databases">
        <authorList>
            <person name="Kucharzyk K."/>
            <person name="Murdoch R.W."/>
            <person name="Higgins S."/>
            <person name="Loffler F."/>
        </authorList>
    </citation>
    <scope>NUCLEOTIDE SEQUENCE</scope>
</reference>
<protein>
    <recommendedName>
        <fullName evidence="2">Methyltransferase type 11 domain-containing protein</fullName>
    </recommendedName>
</protein>
<gene>
    <name evidence="1" type="ORF">SDC9_188527</name>
</gene>
<proteinExistence type="predicted"/>
<dbReference type="AlphaFoldDB" id="A0A645HPU5"/>
<dbReference type="EMBL" id="VSSQ01097760">
    <property type="protein sequence ID" value="MPN40987.1"/>
    <property type="molecule type" value="Genomic_DNA"/>
</dbReference>
<evidence type="ECO:0008006" key="2">
    <source>
        <dbReference type="Google" id="ProtNLM"/>
    </source>
</evidence>
<dbReference type="SUPFAM" id="SSF53335">
    <property type="entry name" value="S-adenosyl-L-methionine-dependent methyltransferases"/>
    <property type="match status" value="1"/>
</dbReference>
<organism evidence="1">
    <name type="scientific">bioreactor metagenome</name>
    <dbReference type="NCBI Taxonomy" id="1076179"/>
    <lineage>
        <taxon>unclassified sequences</taxon>
        <taxon>metagenomes</taxon>
        <taxon>ecological metagenomes</taxon>
    </lineage>
</organism>
<evidence type="ECO:0000313" key="1">
    <source>
        <dbReference type="EMBL" id="MPN40987.1"/>
    </source>
</evidence>